<evidence type="ECO:0000313" key="3">
    <source>
        <dbReference type="Proteomes" id="UP001150924"/>
    </source>
</evidence>
<dbReference type="EMBL" id="JAPNKE010000002">
    <property type="protein sequence ID" value="MCY1011626.1"/>
    <property type="molecule type" value="Genomic_DNA"/>
</dbReference>
<name>A0A9X3EWY3_9BACT</name>
<gene>
    <name evidence="2" type="ORF">OV079_39910</name>
</gene>
<dbReference type="AntiFam" id="ANF00226">
    <property type="entry name" value="Shadow ORF (opposite pknB)"/>
</dbReference>
<keyword evidence="3" id="KW-1185">Reference proteome</keyword>
<comment type="caution">
    <text evidence="2">The sequence shown here is derived from an EMBL/GenBank/DDBJ whole genome shotgun (WGS) entry which is preliminary data.</text>
</comment>
<reference evidence="2" key="1">
    <citation type="submission" date="2022-11" db="EMBL/GenBank/DDBJ databases">
        <title>Minimal conservation of predation-associated metabolite biosynthetic gene clusters underscores biosynthetic potential of Myxococcota including descriptions for ten novel species: Archangium lansinium sp. nov., Myxococcus landrumus sp. nov., Nannocystis bai.</title>
        <authorList>
            <person name="Ahearne A."/>
            <person name="Stevens C."/>
            <person name="Phillips K."/>
        </authorList>
    </citation>
    <scope>NUCLEOTIDE SEQUENCE</scope>
    <source>
        <strain evidence="2">Na p29</strain>
    </source>
</reference>
<dbReference type="Proteomes" id="UP001150924">
    <property type="component" value="Unassembled WGS sequence"/>
</dbReference>
<protein>
    <submittedName>
        <fullName evidence="2">Uncharacterized protein</fullName>
    </submittedName>
</protein>
<dbReference type="AlphaFoldDB" id="A0A9X3EWY3"/>
<evidence type="ECO:0000256" key="1">
    <source>
        <dbReference type="SAM" id="MobiDB-lite"/>
    </source>
</evidence>
<evidence type="ECO:0000313" key="2">
    <source>
        <dbReference type="EMBL" id="MCY1011626.1"/>
    </source>
</evidence>
<feature type="region of interest" description="Disordered" evidence="1">
    <location>
        <begin position="457"/>
        <end position="479"/>
    </location>
</feature>
<feature type="region of interest" description="Disordered" evidence="1">
    <location>
        <begin position="1"/>
        <end position="22"/>
    </location>
</feature>
<proteinExistence type="predicted"/>
<organism evidence="2 3">
    <name type="scientific">Nannocystis pusilla</name>
    <dbReference type="NCBI Taxonomy" id="889268"/>
    <lineage>
        <taxon>Bacteria</taxon>
        <taxon>Pseudomonadati</taxon>
        <taxon>Myxococcota</taxon>
        <taxon>Polyangia</taxon>
        <taxon>Nannocystales</taxon>
        <taxon>Nannocystaceae</taxon>
        <taxon>Nannocystis</taxon>
    </lineage>
</organism>
<feature type="compositionally biased region" description="Low complexity" evidence="1">
    <location>
        <begin position="1"/>
        <end position="20"/>
    </location>
</feature>
<accession>A0A9X3EWY3</accession>
<sequence>MTDCADASARASSPAAMGADVGQTGLQRRGLATGDAHLGGARLQAAVGPRQLAHGRQGPLGRGRICQHREQRLELAQAIAQARAAAVEQLARGLVTDVRGHAGLFGGAGPASGVGVELGDQRRGRRAGVGQRTAGEARQQRVASARAIDLADPGRRGATVDLRRLDQRSAGRHGHQQRRQPGDCLVRAVRVAREGGEQGGEVGVTRARIDVKALLDGAADRRRHAVVRRRGRATAQQRAADLLDRGAGERPLAVERLPQGHAVAELIAARVGRRAEELLGRHVRGRADEAAVLGEQQAGHAHVAERVELGLAIDRRRQAEVEHARAAVLADDDVVGLDVAVDHAARVGRLQARADLHEHRQHRPPVARRVGQPLAQGAAVDQLHGDVDPALDRTDLVDLNHVRVRQPGERLGLALEAGGAELVLAGVLVAEDLDRQAAVELGVVRGVDDPHRACAELPQDDEAADPRRREQSLDSVAAARRRDKVSERVCVGCCARGDAATRVCPRGEDGRRRRLRRAATRRSPVTLAP</sequence>
<feature type="region of interest" description="Disordered" evidence="1">
    <location>
        <begin position="116"/>
        <end position="140"/>
    </location>
</feature>